<keyword evidence="2" id="KW-0472">Membrane</keyword>
<keyword evidence="2" id="KW-0812">Transmembrane</keyword>
<gene>
    <name evidence="5" type="primary">LOC101577620</name>
</gene>
<feature type="signal peptide" evidence="3">
    <location>
        <begin position="1"/>
        <end position="24"/>
    </location>
</feature>
<keyword evidence="3" id="KW-0732">Signal</keyword>
<protein>
    <submittedName>
        <fullName evidence="5">Uncharacterized protein LOC101577620 isoform X1</fullName>
    </submittedName>
</protein>
<evidence type="ECO:0000256" key="2">
    <source>
        <dbReference type="SAM" id="Phobius"/>
    </source>
</evidence>
<dbReference type="GeneID" id="101577620"/>
<feature type="chain" id="PRO_5028021149" evidence="3">
    <location>
        <begin position="25"/>
        <end position="275"/>
    </location>
</feature>
<feature type="transmembrane region" description="Helical" evidence="2">
    <location>
        <begin position="89"/>
        <end position="111"/>
    </location>
</feature>
<dbReference type="RefSeq" id="XP_004638890.2">
    <property type="nucleotide sequence ID" value="XM_004638833.2"/>
</dbReference>
<proteinExistence type="predicted"/>
<evidence type="ECO:0000313" key="4">
    <source>
        <dbReference type="Proteomes" id="UP000515203"/>
    </source>
</evidence>
<sequence>MVDYMFLLTRILFILCCCSVTVYCTQPNCTSVTDFHDCPGNVTNFCPENIVCACKDGKPFCKCPYFRGQWANYWYMGAKCDQLWNTLDLILVATLPGVGLALIVGITIQTIHYCKRKSKKNMDDSRREQRVSSEYQPQDNPARASGDAMRPVQPDQVQYPWSSSRQGILPGSPVYASSQLSGRNNNLMIHETKENNLYNYVPHNWDSSWGTTKPEVNYGNKYSSTVQMNPYFDFSPPGLSKSSYIQRERQLSGYVSSEEPEIPHRIGRAQMKFNY</sequence>
<dbReference type="InParanoid" id="A0A6P3F4U3"/>
<name>A0A6P3F4U3_OCTDE</name>
<feature type="region of interest" description="Disordered" evidence="1">
    <location>
        <begin position="119"/>
        <end position="156"/>
    </location>
</feature>
<keyword evidence="2" id="KW-1133">Transmembrane helix</keyword>
<reference evidence="5" key="1">
    <citation type="submission" date="2025-08" db="UniProtKB">
        <authorList>
            <consortium name="RefSeq"/>
        </authorList>
    </citation>
    <scope>IDENTIFICATION</scope>
</reference>
<evidence type="ECO:0000313" key="5">
    <source>
        <dbReference type="RefSeq" id="XP_004638890.2"/>
    </source>
</evidence>
<dbReference type="Proteomes" id="UP000515203">
    <property type="component" value="Unplaced"/>
</dbReference>
<keyword evidence="4" id="KW-1185">Reference proteome</keyword>
<dbReference type="AlphaFoldDB" id="A0A6P3F4U3"/>
<feature type="compositionally biased region" description="Basic and acidic residues" evidence="1">
    <location>
        <begin position="120"/>
        <end position="131"/>
    </location>
</feature>
<dbReference type="OrthoDB" id="9632766at2759"/>
<evidence type="ECO:0000256" key="3">
    <source>
        <dbReference type="SAM" id="SignalP"/>
    </source>
</evidence>
<accession>A0A6P3F4U3</accession>
<evidence type="ECO:0000256" key="1">
    <source>
        <dbReference type="SAM" id="MobiDB-lite"/>
    </source>
</evidence>
<organism evidence="4 5">
    <name type="scientific">Octodon degus</name>
    <name type="common">Degu</name>
    <name type="synonym">Sciurus degus</name>
    <dbReference type="NCBI Taxonomy" id="10160"/>
    <lineage>
        <taxon>Eukaryota</taxon>
        <taxon>Metazoa</taxon>
        <taxon>Chordata</taxon>
        <taxon>Craniata</taxon>
        <taxon>Vertebrata</taxon>
        <taxon>Euteleostomi</taxon>
        <taxon>Mammalia</taxon>
        <taxon>Eutheria</taxon>
        <taxon>Euarchontoglires</taxon>
        <taxon>Glires</taxon>
        <taxon>Rodentia</taxon>
        <taxon>Hystricomorpha</taxon>
        <taxon>Octodontidae</taxon>
        <taxon>Octodon</taxon>
    </lineage>
</organism>